<feature type="signal peptide" evidence="1">
    <location>
        <begin position="1"/>
        <end position="22"/>
    </location>
</feature>
<dbReference type="PROSITE" id="PS51257">
    <property type="entry name" value="PROKAR_LIPOPROTEIN"/>
    <property type="match status" value="1"/>
</dbReference>
<evidence type="ECO:0000313" key="3">
    <source>
        <dbReference type="EMBL" id="MBU3805504.1"/>
    </source>
</evidence>
<dbReference type="PANTHER" id="PTHR35789:SF1">
    <property type="entry name" value="SPORE GERMINATION PROTEIN B3"/>
    <property type="match status" value="1"/>
</dbReference>
<sequence>MKRWLMCVLLGMTLWLTGCSQGEIGNKMIVKAMYLDKMHEYVAHLVVLQAEPSADAGDAKEQLRVLTGEGESWFEALEQAQKSCTGTVFHGQNEMLLIGPNLQQEGVSLAANFLVSIDSGRPNMQVWGIDLSGQDFVNAVLETDFMHNLRQLSEETQLKSFLYQILQPEKGFVLPLISCPEEQLPRTEGLSLYIKDKPVAHWDQAKATLAALLMGQSQSSPSFELELSGETVQIQLSDPRFVYGVKQEGEKLVLDLRLVGRISSVTGTQGVVELLQDDATVQQLEQGIAQQMDWLIQQGFSEECDVFSLKARFANYSVTGMQRMKQQGTLFGTSCIDFSSELKIL</sequence>
<dbReference type="InterPro" id="IPR008844">
    <property type="entry name" value="Spore_GerAC-like"/>
</dbReference>
<accession>A0A948T1U2</accession>
<feature type="chain" id="PRO_5039268448" description="Spore germination protein N-terminal domain-containing protein" evidence="1">
    <location>
        <begin position="23"/>
        <end position="345"/>
    </location>
</feature>
<dbReference type="AlphaFoldDB" id="A0A948T1U2"/>
<keyword evidence="1" id="KW-0732">Signal</keyword>
<dbReference type="InterPro" id="IPR057336">
    <property type="entry name" value="GerAC_N"/>
</dbReference>
<proteinExistence type="predicted"/>
<name>A0A948T1U2_9FIRM</name>
<organism evidence="3 4">
    <name type="scientific">Candidatus Allofournierella pullistercoris</name>
    <dbReference type="NCBI Taxonomy" id="2838597"/>
    <lineage>
        <taxon>Bacteria</taxon>
        <taxon>Bacillati</taxon>
        <taxon>Bacillota</taxon>
        <taxon>Clostridia</taxon>
        <taxon>Eubacteriales</taxon>
        <taxon>Oscillospiraceae</taxon>
        <taxon>Allofournierella</taxon>
    </lineage>
</organism>
<dbReference type="Proteomes" id="UP000713596">
    <property type="component" value="Unassembled WGS sequence"/>
</dbReference>
<evidence type="ECO:0000259" key="2">
    <source>
        <dbReference type="Pfam" id="PF25198"/>
    </source>
</evidence>
<reference evidence="3" key="2">
    <citation type="submission" date="2021-04" db="EMBL/GenBank/DDBJ databases">
        <authorList>
            <person name="Gilroy R."/>
        </authorList>
    </citation>
    <scope>NUCLEOTIDE SEQUENCE</scope>
    <source>
        <strain evidence="3">B5_2728</strain>
    </source>
</reference>
<dbReference type="GO" id="GO:0016020">
    <property type="term" value="C:membrane"/>
    <property type="evidence" value="ECO:0007669"/>
    <property type="project" value="InterPro"/>
</dbReference>
<feature type="domain" description="Spore germination protein N-terminal" evidence="2">
    <location>
        <begin position="23"/>
        <end position="178"/>
    </location>
</feature>
<protein>
    <recommendedName>
        <fullName evidence="2">Spore germination protein N-terminal domain-containing protein</fullName>
    </recommendedName>
</protein>
<dbReference type="GO" id="GO:0009847">
    <property type="term" value="P:spore germination"/>
    <property type="evidence" value="ECO:0007669"/>
    <property type="project" value="InterPro"/>
</dbReference>
<gene>
    <name evidence="3" type="ORF">H9882_01165</name>
</gene>
<dbReference type="PANTHER" id="PTHR35789">
    <property type="entry name" value="SPORE GERMINATION PROTEIN B3"/>
    <property type="match status" value="1"/>
</dbReference>
<dbReference type="EMBL" id="JAHLFP010000007">
    <property type="protein sequence ID" value="MBU3805504.1"/>
    <property type="molecule type" value="Genomic_DNA"/>
</dbReference>
<reference evidence="3" key="1">
    <citation type="journal article" date="2021" name="PeerJ">
        <title>Extensive microbial diversity within the chicken gut microbiome revealed by metagenomics and culture.</title>
        <authorList>
            <person name="Gilroy R."/>
            <person name="Ravi A."/>
            <person name="Getino M."/>
            <person name="Pursley I."/>
            <person name="Horton D.L."/>
            <person name="Alikhan N.F."/>
            <person name="Baker D."/>
            <person name="Gharbi K."/>
            <person name="Hall N."/>
            <person name="Watson M."/>
            <person name="Adriaenssens E.M."/>
            <person name="Foster-Nyarko E."/>
            <person name="Jarju S."/>
            <person name="Secka A."/>
            <person name="Antonio M."/>
            <person name="Oren A."/>
            <person name="Chaudhuri R.R."/>
            <person name="La Ragione R."/>
            <person name="Hildebrand F."/>
            <person name="Pallen M.J."/>
        </authorList>
    </citation>
    <scope>NUCLEOTIDE SEQUENCE</scope>
    <source>
        <strain evidence="3">B5_2728</strain>
    </source>
</reference>
<evidence type="ECO:0000256" key="1">
    <source>
        <dbReference type="SAM" id="SignalP"/>
    </source>
</evidence>
<comment type="caution">
    <text evidence="3">The sequence shown here is derived from an EMBL/GenBank/DDBJ whole genome shotgun (WGS) entry which is preliminary data.</text>
</comment>
<dbReference type="Pfam" id="PF25198">
    <property type="entry name" value="Spore_GerAC_N"/>
    <property type="match status" value="1"/>
</dbReference>
<evidence type="ECO:0000313" key="4">
    <source>
        <dbReference type="Proteomes" id="UP000713596"/>
    </source>
</evidence>